<proteinExistence type="predicted"/>
<comment type="caution">
    <text evidence="1">The sequence shown here is derived from an EMBL/GenBank/DDBJ whole genome shotgun (WGS) entry which is preliminary data.</text>
</comment>
<dbReference type="AlphaFoldDB" id="A0A645IJZ5"/>
<accession>A0A645IJZ5</accession>
<organism evidence="1">
    <name type="scientific">bioreactor metagenome</name>
    <dbReference type="NCBI Taxonomy" id="1076179"/>
    <lineage>
        <taxon>unclassified sequences</taxon>
        <taxon>metagenomes</taxon>
        <taxon>ecological metagenomes</taxon>
    </lineage>
</organism>
<name>A0A645IJZ5_9ZZZZ</name>
<dbReference type="EMBL" id="VSSQ01116026">
    <property type="protein sequence ID" value="MPN51182.1"/>
    <property type="molecule type" value="Genomic_DNA"/>
</dbReference>
<reference evidence="1" key="1">
    <citation type="submission" date="2019-08" db="EMBL/GenBank/DDBJ databases">
        <authorList>
            <person name="Kucharzyk K."/>
            <person name="Murdoch R.W."/>
            <person name="Higgins S."/>
            <person name="Loffler F."/>
        </authorList>
    </citation>
    <scope>NUCLEOTIDE SEQUENCE</scope>
</reference>
<protein>
    <submittedName>
        <fullName evidence="1">Uncharacterized protein</fullName>
    </submittedName>
</protein>
<evidence type="ECO:0000313" key="1">
    <source>
        <dbReference type="EMBL" id="MPN51182.1"/>
    </source>
</evidence>
<gene>
    <name evidence="1" type="ORF">SDC9_198824</name>
</gene>
<sequence length="118" mass="13303">MLVFGDFAVVVLVGYTDQHGHQSISRGFTLVQVVCFAPLLDCGNGLHCDMVFGVGIGTGDDDFRVGIVQRRIALGRYGSKCLAHQLLGRLHDLEFLYTVRVWVTVIWRAQPSYRREYE</sequence>